<dbReference type="InterPro" id="IPR036291">
    <property type="entry name" value="NAD(P)-bd_dom_sf"/>
</dbReference>
<dbReference type="InterPro" id="IPR016040">
    <property type="entry name" value="NAD(P)-bd_dom"/>
</dbReference>
<dbReference type="SUPFAM" id="SSF51735">
    <property type="entry name" value="NAD(P)-binding Rossmann-fold domains"/>
    <property type="match status" value="1"/>
</dbReference>
<gene>
    <name evidence="2" type="ORF">GCM10011575_30850</name>
</gene>
<keyword evidence="3" id="KW-1185">Reference proteome</keyword>
<organism evidence="2 3">
    <name type="scientific">Microlunatus endophyticus</name>
    <dbReference type="NCBI Taxonomy" id="1716077"/>
    <lineage>
        <taxon>Bacteria</taxon>
        <taxon>Bacillati</taxon>
        <taxon>Actinomycetota</taxon>
        <taxon>Actinomycetes</taxon>
        <taxon>Propionibacteriales</taxon>
        <taxon>Propionibacteriaceae</taxon>
        <taxon>Microlunatus</taxon>
    </lineage>
</organism>
<proteinExistence type="predicted"/>
<dbReference type="EMBL" id="BMMZ01000007">
    <property type="protein sequence ID" value="GGL70164.1"/>
    <property type="molecule type" value="Genomic_DNA"/>
</dbReference>
<feature type="domain" description="NAD(P)-binding" evidence="1">
    <location>
        <begin position="8"/>
        <end position="190"/>
    </location>
</feature>
<accession>A0A917SBM4</accession>
<evidence type="ECO:0000259" key="1">
    <source>
        <dbReference type="Pfam" id="PF13460"/>
    </source>
</evidence>
<reference evidence="2" key="2">
    <citation type="submission" date="2020-09" db="EMBL/GenBank/DDBJ databases">
        <authorList>
            <person name="Sun Q."/>
            <person name="Zhou Y."/>
        </authorList>
    </citation>
    <scope>NUCLEOTIDE SEQUENCE</scope>
    <source>
        <strain evidence="2">CGMCC 4.7306</strain>
    </source>
</reference>
<comment type="caution">
    <text evidence="2">The sequence shown here is derived from an EMBL/GenBank/DDBJ whole genome shotgun (WGS) entry which is preliminary data.</text>
</comment>
<reference evidence="2" key="1">
    <citation type="journal article" date="2014" name="Int. J. Syst. Evol. Microbiol.">
        <title>Complete genome sequence of Corynebacterium casei LMG S-19264T (=DSM 44701T), isolated from a smear-ripened cheese.</title>
        <authorList>
            <consortium name="US DOE Joint Genome Institute (JGI-PGF)"/>
            <person name="Walter F."/>
            <person name="Albersmeier A."/>
            <person name="Kalinowski J."/>
            <person name="Ruckert C."/>
        </authorList>
    </citation>
    <scope>NUCLEOTIDE SEQUENCE</scope>
    <source>
        <strain evidence="2">CGMCC 4.7306</strain>
    </source>
</reference>
<evidence type="ECO:0000313" key="2">
    <source>
        <dbReference type="EMBL" id="GGL70164.1"/>
    </source>
</evidence>
<sequence length="292" mass="31530">MIVVTAPTGKIGGQLLDHLLQADAEIRVIARHPEKLDPAVRERVEIVTGSHGDPEVVRKAFVGADAVFWLLLVDPQASSVESGFVDFTKPAAEAIREHGVARVVSISGLGRGTAYEKRAGIVTGSLAMDDVLAGSGAHLRSLMMPGFMDNLLWQTELIKNQGFFGDPQPGDLRLPRVATRDIAAVAADLLLDLEWTGIAEVPVLGPEDLSQNEMAAIMSEVLGRRIEYRQISYDDYRAMMAQGRSEPIAEGMVEMAIAKAEGLDQGAARTSQNSTPTSFRQWCEEVLKPAVG</sequence>
<dbReference type="Pfam" id="PF13460">
    <property type="entry name" value="NAD_binding_10"/>
    <property type="match status" value="1"/>
</dbReference>
<dbReference type="Gene3D" id="3.90.25.10">
    <property type="entry name" value="UDP-galactose 4-epimerase, domain 1"/>
    <property type="match status" value="1"/>
</dbReference>
<evidence type="ECO:0000313" key="3">
    <source>
        <dbReference type="Proteomes" id="UP000613840"/>
    </source>
</evidence>
<dbReference type="InterPro" id="IPR051604">
    <property type="entry name" value="Ergot_Alk_Oxidoreductase"/>
</dbReference>
<dbReference type="Gene3D" id="3.40.50.720">
    <property type="entry name" value="NAD(P)-binding Rossmann-like Domain"/>
    <property type="match status" value="1"/>
</dbReference>
<protein>
    <submittedName>
        <fullName evidence="2">NmrA family transcriptional regulator</fullName>
    </submittedName>
</protein>
<name>A0A917SBM4_9ACTN</name>
<dbReference type="AlphaFoldDB" id="A0A917SBM4"/>
<dbReference type="PANTHER" id="PTHR43162">
    <property type="match status" value="1"/>
</dbReference>
<dbReference type="Proteomes" id="UP000613840">
    <property type="component" value="Unassembled WGS sequence"/>
</dbReference>
<dbReference type="PANTHER" id="PTHR43162:SF1">
    <property type="entry name" value="PRESTALK A DIFFERENTIATION PROTEIN A"/>
    <property type="match status" value="1"/>
</dbReference>